<protein>
    <submittedName>
        <fullName evidence="1">Uncharacterized protein</fullName>
    </submittedName>
</protein>
<proteinExistence type="predicted"/>
<keyword evidence="2" id="KW-1185">Reference proteome</keyword>
<evidence type="ECO:0000313" key="2">
    <source>
        <dbReference type="Proteomes" id="UP000033115"/>
    </source>
</evidence>
<dbReference type="KEGG" id="csq:CSCA_4186"/>
<reference evidence="1 2" key="1">
    <citation type="journal article" date="2015" name="J. Biotechnol.">
        <title>Complete genome sequence of a malodorant-producing acetogen, Clostridium scatologenes ATCC 25775(T).</title>
        <authorList>
            <person name="Zhu Z."/>
            <person name="Guo T."/>
            <person name="Zheng H."/>
            <person name="Song T."/>
            <person name="Ouyang P."/>
            <person name="Xie J."/>
        </authorList>
    </citation>
    <scope>NUCLEOTIDE SEQUENCE [LARGE SCALE GENOMIC DNA]</scope>
    <source>
        <strain evidence="1 2">ATCC 25775</strain>
    </source>
</reference>
<evidence type="ECO:0000313" key="1">
    <source>
        <dbReference type="EMBL" id="AKA71311.1"/>
    </source>
</evidence>
<gene>
    <name evidence="1" type="ORF">CSCA_4186</name>
</gene>
<dbReference type="HOGENOM" id="CLU_2129196_0_0_9"/>
<organism evidence="1 2">
    <name type="scientific">Clostridium scatologenes</name>
    <dbReference type="NCBI Taxonomy" id="1548"/>
    <lineage>
        <taxon>Bacteria</taxon>
        <taxon>Bacillati</taxon>
        <taxon>Bacillota</taxon>
        <taxon>Clostridia</taxon>
        <taxon>Eubacteriales</taxon>
        <taxon>Clostridiaceae</taxon>
        <taxon>Clostridium</taxon>
    </lineage>
</organism>
<sequence length="119" mass="13670">MAKRPGSLVLTFSKKNMDIRRLLENKKLNNESFVATDYICESIRFYEKYKDSTGSNNLESIKKLIDDRLKKFIQANSTVTLGLAETKNDVENKTMIMNEIKTNISTLESDLDDIPIDED</sequence>
<accession>A0A0E3GS21</accession>
<dbReference type="EMBL" id="CP009933">
    <property type="protein sequence ID" value="AKA71311.1"/>
    <property type="molecule type" value="Genomic_DNA"/>
</dbReference>
<dbReference type="RefSeq" id="WP_029161101.1">
    <property type="nucleotide sequence ID" value="NZ_CP009933.1"/>
</dbReference>
<name>A0A0E3GS21_CLOSL</name>
<dbReference type="AlphaFoldDB" id="A0A0E3GS21"/>
<dbReference type="Proteomes" id="UP000033115">
    <property type="component" value="Chromosome"/>
</dbReference>